<keyword evidence="4" id="KW-1185">Reference proteome</keyword>
<keyword evidence="2 3" id="KW-0808">Transferase</keyword>
<proteinExistence type="inferred from homology"/>
<dbReference type="Gene3D" id="2.160.10.10">
    <property type="entry name" value="Hexapeptide repeat proteins"/>
    <property type="match status" value="1"/>
</dbReference>
<organism evidence="3 4">
    <name type="scientific">Virgisporangium aurantiacum</name>
    <dbReference type="NCBI Taxonomy" id="175570"/>
    <lineage>
        <taxon>Bacteria</taxon>
        <taxon>Bacillati</taxon>
        <taxon>Actinomycetota</taxon>
        <taxon>Actinomycetes</taxon>
        <taxon>Micromonosporales</taxon>
        <taxon>Micromonosporaceae</taxon>
        <taxon>Virgisporangium</taxon>
    </lineage>
</organism>
<reference evidence="3" key="1">
    <citation type="submission" date="2021-01" db="EMBL/GenBank/DDBJ databases">
        <title>Whole genome shotgun sequence of Virgisporangium aurantiacum NBRC 16421.</title>
        <authorList>
            <person name="Komaki H."/>
            <person name="Tamura T."/>
        </authorList>
    </citation>
    <scope>NUCLEOTIDE SEQUENCE</scope>
    <source>
        <strain evidence="3">NBRC 16421</strain>
    </source>
</reference>
<dbReference type="PANTHER" id="PTHR23416:SF23">
    <property type="entry name" value="ACETYLTRANSFERASE C18B11.09C-RELATED"/>
    <property type="match status" value="1"/>
</dbReference>
<comment type="caution">
    <text evidence="3">The sequence shown here is derived from an EMBL/GenBank/DDBJ whole genome shotgun (WGS) entry which is preliminary data.</text>
</comment>
<comment type="similarity">
    <text evidence="1">Belongs to the transferase hexapeptide repeat family.</text>
</comment>
<evidence type="ECO:0000313" key="4">
    <source>
        <dbReference type="Proteomes" id="UP000612585"/>
    </source>
</evidence>
<dbReference type="InterPro" id="IPR001451">
    <property type="entry name" value="Hexapep"/>
</dbReference>
<protein>
    <submittedName>
        <fullName evidence="3">Transferase</fullName>
    </submittedName>
</protein>
<dbReference type="RefSeq" id="WP_203996315.1">
    <property type="nucleotide sequence ID" value="NZ_BOPG01000029.1"/>
</dbReference>
<sequence length="202" mass="21284">MPLLQRPVAVGRSGEQKSVGSALARAVLMTRNDLVTAARYYYLVRFAGARLVPRVMRYVLYRMAGMRLQMNSIAPGLFVGGPASNLTIGPGTSINVDCFFDCLATVTFGSGVMVGMGVTIVTSDHPIGPDGRPQGEPVGREVVIGDRAWLGARSMVLPGVTVGEGAIVSAGSVVTRDCRPFAVYAGVPARMVGQVQAQPTEE</sequence>
<dbReference type="EMBL" id="BOPG01000029">
    <property type="protein sequence ID" value="GIJ57184.1"/>
    <property type="molecule type" value="Genomic_DNA"/>
</dbReference>
<dbReference type="InterPro" id="IPR011004">
    <property type="entry name" value="Trimer_LpxA-like_sf"/>
</dbReference>
<dbReference type="Pfam" id="PF00132">
    <property type="entry name" value="Hexapep"/>
    <property type="match status" value="1"/>
</dbReference>
<dbReference type="GO" id="GO:0008374">
    <property type="term" value="F:O-acyltransferase activity"/>
    <property type="evidence" value="ECO:0007669"/>
    <property type="project" value="TreeGrafter"/>
</dbReference>
<dbReference type="Proteomes" id="UP000612585">
    <property type="component" value="Unassembled WGS sequence"/>
</dbReference>
<accession>A0A8J3Z402</accession>
<gene>
    <name evidence="3" type="ORF">Vau01_047000</name>
</gene>
<dbReference type="CDD" id="cd04647">
    <property type="entry name" value="LbH_MAT_like"/>
    <property type="match status" value="1"/>
</dbReference>
<evidence type="ECO:0000256" key="1">
    <source>
        <dbReference type="ARBA" id="ARBA00007274"/>
    </source>
</evidence>
<evidence type="ECO:0000313" key="3">
    <source>
        <dbReference type="EMBL" id="GIJ57184.1"/>
    </source>
</evidence>
<dbReference type="PANTHER" id="PTHR23416">
    <property type="entry name" value="SIALIC ACID SYNTHASE-RELATED"/>
    <property type="match status" value="1"/>
</dbReference>
<dbReference type="SUPFAM" id="SSF51161">
    <property type="entry name" value="Trimeric LpxA-like enzymes"/>
    <property type="match status" value="1"/>
</dbReference>
<name>A0A8J3Z402_9ACTN</name>
<evidence type="ECO:0000256" key="2">
    <source>
        <dbReference type="ARBA" id="ARBA00022679"/>
    </source>
</evidence>
<dbReference type="AlphaFoldDB" id="A0A8J3Z402"/>
<dbReference type="InterPro" id="IPR051159">
    <property type="entry name" value="Hexapeptide_acetyltransf"/>
</dbReference>